<dbReference type="AlphaFoldDB" id="I3ZMR0"/>
<proteinExistence type="predicted"/>
<name>I3ZMR0_TERRK</name>
<accession>I3ZMR0</accession>
<dbReference type="Proteomes" id="UP000006056">
    <property type="component" value="Chromosome"/>
</dbReference>
<dbReference type="STRING" id="926566.Terro_4331"/>
<dbReference type="EMBL" id="CP003379">
    <property type="protein sequence ID" value="AFL90528.1"/>
    <property type="molecule type" value="Genomic_DNA"/>
</dbReference>
<evidence type="ECO:0000313" key="2">
    <source>
        <dbReference type="EMBL" id="AFL90528.1"/>
    </source>
</evidence>
<evidence type="ECO:0000313" key="3">
    <source>
        <dbReference type="Proteomes" id="UP000006056"/>
    </source>
</evidence>
<dbReference type="KEGG" id="trs:Terro_4331"/>
<sequence length="29" mass="2979">MSCPETGVRLSSPMIGDDDPILGAPYSVA</sequence>
<gene>
    <name evidence="2" type="ordered locus">Terro_4331</name>
</gene>
<dbReference type="HOGENOM" id="CLU_3410412_0_0_0"/>
<organism evidence="2 3">
    <name type="scientific">Terriglobus roseus (strain DSM 18391 / NRRL B-41598 / KBS 63)</name>
    <dbReference type="NCBI Taxonomy" id="926566"/>
    <lineage>
        <taxon>Bacteria</taxon>
        <taxon>Pseudomonadati</taxon>
        <taxon>Acidobacteriota</taxon>
        <taxon>Terriglobia</taxon>
        <taxon>Terriglobales</taxon>
        <taxon>Acidobacteriaceae</taxon>
        <taxon>Terriglobus</taxon>
    </lineage>
</organism>
<evidence type="ECO:0000256" key="1">
    <source>
        <dbReference type="SAM" id="MobiDB-lite"/>
    </source>
</evidence>
<protein>
    <submittedName>
        <fullName evidence="2">Uncharacterized protein</fullName>
    </submittedName>
</protein>
<keyword evidence="3" id="KW-1185">Reference proteome</keyword>
<feature type="region of interest" description="Disordered" evidence="1">
    <location>
        <begin position="1"/>
        <end position="29"/>
    </location>
</feature>
<reference evidence="2 3" key="1">
    <citation type="submission" date="2012-06" db="EMBL/GenBank/DDBJ databases">
        <title>Complete genome of Terriglobus roseus DSM 18391.</title>
        <authorList>
            <consortium name="US DOE Joint Genome Institute (JGI-PGF)"/>
            <person name="Lucas S."/>
            <person name="Copeland A."/>
            <person name="Lapidus A."/>
            <person name="Glavina del Rio T."/>
            <person name="Dalin E."/>
            <person name="Tice H."/>
            <person name="Bruce D."/>
            <person name="Goodwin L."/>
            <person name="Pitluck S."/>
            <person name="Peters L."/>
            <person name="Mikhailova N."/>
            <person name="Munk A.C.C."/>
            <person name="Kyrpides N."/>
            <person name="Mavromatis K."/>
            <person name="Ivanova N."/>
            <person name="Brettin T."/>
            <person name="Detter J.C."/>
            <person name="Han C."/>
            <person name="Larimer F."/>
            <person name="Land M."/>
            <person name="Hauser L."/>
            <person name="Markowitz V."/>
            <person name="Cheng J.-F."/>
            <person name="Hugenholtz P."/>
            <person name="Woyke T."/>
            <person name="Wu D."/>
            <person name="Brambilla E."/>
            <person name="Klenk H.-P."/>
            <person name="Eisen J.A."/>
        </authorList>
    </citation>
    <scope>NUCLEOTIDE SEQUENCE [LARGE SCALE GENOMIC DNA]</scope>
    <source>
        <strain evidence="3">DSM 18391 / NRRL B-41598 / KBS 63</strain>
    </source>
</reference>